<keyword evidence="3" id="KW-0808">Transferase</keyword>
<feature type="domain" description="Reverse transcriptase" evidence="2">
    <location>
        <begin position="220"/>
        <end position="447"/>
    </location>
</feature>
<evidence type="ECO:0000313" key="4">
    <source>
        <dbReference type="Proteomes" id="UP000887159"/>
    </source>
</evidence>
<proteinExistence type="predicted"/>
<dbReference type="EMBL" id="BMAU01021361">
    <property type="protein sequence ID" value="GFY22897.1"/>
    <property type="molecule type" value="Genomic_DNA"/>
</dbReference>
<dbReference type="InterPro" id="IPR000477">
    <property type="entry name" value="RT_dom"/>
</dbReference>
<evidence type="ECO:0000259" key="2">
    <source>
        <dbReference type="PROSITE" id="PS50878"/>
    </source>
</evidence>
<organism evidence="3 4">
    <name type="scientific">Trichonephila clavipes</name>
    <name type="common">Golden silk orbweaver</name>
    <name type="synonym">Nephila clavipes</name>
    <dbReference type="NCBI Taxonomy" id="2585209"/>
    <lineage>
        <taxon>Eukaryota</taxon>
        <taxon>Metazoa</taxon>
        <taxon>Ecdysozoa</taxon>
        <taxon>Arthropoda</taxon>
        <taxon>Chelicerata</taxon>
        <taxon>Arachnida</taxon>
        <taxon>Araneae</taxon>
        <taxon>Araneomorphae</taxon>
        <taxon>Entelegynae</taxon>
        <taxon>Araneoidea</taxon>
        <taxon>Nephilidae</taxon>
        <taxon>Trichonephila</taxon>
    </lineage>
</organism>
<protein>
    <submittedName>
        <fullName evidence="3">Probable RNA-directed DNA polymerase from transposon BS</fullName>
    </submittedName>
</protein>
<feature type="region of interest" description="Disordered" evidence="1">
    <location>
        <begin position="1"/>
        <end position="33"/>
    </location>
</feature>
<evidence type="ECO:0000313" key="3">
    <source>
        <dbReference type="EMBL" id="GFY22897.1"/>
    </source>
</evidence>
<dbReference type="PROSITE" id="PS50878">
    <property type="entry name" value="RT_POL"/>
    <property type="match status" value="1"/>
</dbReference>
<gene>
    <name evidence="3" type="primary">RTase</name>
    <name evidence="3" type="ORF">TNCV_2181581</name>
</gene>
<comment type="caution">
    <text evidence="3">The sequence shown here is derived from an EMBL/GenBank/DDBJ whole genome shotgun (WGS) entry which is preliminary data.</text>
</comment>
<keyword evidence="3" id="KW-0548">Nucleotidyltransferase</keyword>
<reference evidence="3" key="1">
    <citation type="submission" date="2020-08" db="EMBL/GenBank/DDBJ databases">
        <title>Multicomponent nature underlies the extraordinary mechanical properties of spider dragline silk.</title>
        <authorList>
            <person name="Kono N."/>
            <person name="Nakamura H."/>
            <person name="Mori M."/>
            <person name="Yoshida Y."/>
            <person name="Ohtoshi R."/>
            <person name="Malay A.D."/>
            <person name="Moran D.A.P."/>
            <person name="Tomita M."/>
            <person name="Numata K."/>
            <person name="Arakawa K."/>
        </authorList>
    </citation>
    <scope>NUCLEOTIDE SEQUENCE</scope>
</reference>
<keyword evidence="4" id="KW-1185">Reference proteome</keyword>
<dbReference type="AlphaFoldDB" id="A0A8X6VUR8"/>
<feature type="compositionally biased region" description="Polar residues" evidence="1">
    <location>
        <begin position="11"/>
        <end position="33"/>
    </location>
</feature>
<sequence>MADLLPRNRVLPNTTSQRGDTSQVLSSMRSPSNENLAALKQKSSTARFIAEQSKNPEDVQNWRKSVALLRKEILTTKRNCFNNFITIIDYRKDGKKVFNFVNKIQNRANTSSTEPLRVGNRVLTNDMDISNSFNSFYSTKQHLKKSLMTRQKIIGQEIRNIDSSQSHGHEIFHRNFSISELREAVGHIRCAKSPGPDNFHPEFLKHLGCNALSVLLTLYNHRWKYGVPAIWKKAIVVTIPKKNKPLDDLNSYRPISLTSILSKVMKRMITSRLDWYLETNNLLTSSQGGFRKCQSTNQQVVFLGQSIKDALDQRHSALALFVDFEAAFDKVWQLKCIQKLQTLGVCNNMLMWIRNFISQRFSAVRFGNAFSSFKQSETGLPQGTVISPILFSIFINYLPDLLASDGLTNTALFADDLAIWCSTPKRDQSKLNTILNLTLERLHLWCI</sequence>
<evidence type="ECO:0000256" key="1">
    <source>
        <dbReference type="SAM" id="MobiDB-lite"/>
    </source>
</evidence>
<keyword evidence="3" id="KW-0695">RNA-directed DNA polymerase</keyword>
<dbReference type="Proteomes" id="UP000887159">
    <property type="component" value="Unassembled WGS sequence"/>
</dbReference>
<dbReference type="Pfam" id="PF00078">
    <property type="entry name" value="RVT_1"/>
    <property type="match status" value="1"/>
</dbReference>
<dbReference type="InterPro" id="IPR043502">
    <property type="entry name" value="DNA/RNA_pol_sf"/>
</dbReference>
<dbReference type="SUPFAM" id="SSF56672">
    <property type="entry name" value="DNA/RNA polymerases"/>
    <property type="match status" value="1"/>
</dbReference>
<dbReference type="CDD" id="cd01650">
    <property type="entry name" value="RT_nLTR_like"/>
    <property type="match status" value="1"/>
</dbReference>
<dbReference type="GO" id="GO:0003964">
    <property type="term" value="F:RNA-directed DNA polymerase activity"/>
    <property type="evidence" value="ECO:0007669"/>
    <property type="project" value="UniProtKB-KW"/>
</dbReference>
<dbReference type="PANTHER" id="PTHR19446">
    <property type="entry name" value="REVERSE TRANSCRIPTASES"/>
    <property type="match status" value="1"/>
</dbReference>
<name>A0A8X6VUR8_TRICX</name>
<accession>A0A8X6VUR8</accession>